<keyword evidence="2" id="KW-1185">Reference proteome</keyword>
<dbReference type="RefSeq" id="WP_207854560.1">
    <property type="nucleotide sequence ID" value="NZ_JAFVMG010000009.1"/>
</dbReference>
<proteinExistence type="predicted"/>
<protein>
    <submittedName>
        <fullName evidence="1">Uncharacterized protein</fullName>
    </submittedName>
</protein>
<gene>
    <name evidence="1" type="ORF">J2D75_09300</name>
</gene>
<name>A0ABS3LMV3_9PROT</name>
<comment type="caution">
    <text evidence="1">The sequence shown here is derived from an EMBL/GenBank/DDBJ whole genome shotgun (WGS) entry which is preliminary data.</text>
</comment>
<dbReference type="EMBL" id="JAFVMG010000009">
    <property type="protein sequence ID" value="MBO1328672.1"/>
    <property type="molecule type" value="Genomic_DNA"/>
</dbReference>
<evidence type="ECO:0000313" key="2">
    <source>
        <dbReference type="Proteomes" id="UP000664399"/>
    </source>
</evidence>
<accession>A0ABS3LMV3</accession>
<evidence type="ECO:0000313" key="1">
    <source>
        <dbReference type="EMBL" id="MBO1328672.1"/>
    </source>
</evidence>
<sequence>MNSLSLILAAAALGIGVAIADRVSEAPINTAQPAVHMMPVSLPSALGR</sequence>
<reference evidence="1 2" key="1">
    <citation type="submission" date="2021-03" db="EMBL/GenBank/DDBJ databases">
        <title>The complete genome sequence of Acetobacter suratthaniensis TBRC 1719.</title>
        <authorList>
            <person name="Charoenyingcharoen P."/>
            <person name="Yukphan P."/>
        </authorList>
    </citation>
    <scope>NUCLEOTIDE SEQUENCE [LARGE SCALE GENOMIC DNA]</scope>
    <source>
        <strain evidence="1 2">TBRC 1719</strain>
    </source>
</reference>
<dbReference type="Proteomes" id="UP000664399">
    <property type="component" value="Unassembled WGS sequence"/>
</dbReference>
<organism evidence="1 2">
    <name type="scientific">Acetobacter suratthaniensis</name>
    <dbReference type="NCBI Taxonomy" id="1502841"/>
    <lineage>
        <taxon>Bacteria</taxon>
        <taxon>Pseudomonadati</taxon>
        <taxon>Pseudomonadota</taxon>
        <taxon>Alphaproteobacteria</taxon>
        <taxon>Acetobacterales</taxon>
        <taxon>Acetobacteraceae</taxon>
        <taxon>Acetobacter</taxon>
    </lineage>
</organism>